<dbReference type="OrthoDB" id="6398769at2"/>
<dbReference type="Gene3D" id="3.10.450.350">
    <property type="match status" value="1"/>
</dbReference>
<evidence type="ECO:0008006" key="5">
    <source>
        <dbReference type="Google" id="ProtNLM"/>
    </source>
</evidence>
<evidence type="ECO:0000259" key="2">
    <source>
        <dbReference type="Pfam" id="PF08525"/>
    </source>
</evidence>
<dbReference type="Pfam" id="PF08525">
    <property type="entry name" value="OapA_N"/>
    <property type="match status" value="1"/>
</dbReference>
<evidence type="ECO:0000313" key="4">
    <source>
        <dbReference type="Proteomes" id="UP000240481"/>
    </source>
</evidence>
<dbReference type="GO" id="GO:0042834">
    <property type="term" value="F:peptidoglycan binding"/>
    <property type="evidence" value="ECO:0007669"/>
    <property type="project" value="InterPro"/>
</dbReference>
<dbReference type="Pfam" id="PF04225">
    <property type="entry name" value="LysM_OapA"/>
    <property type="match status" value="1"/>
</dbReference>
<dbReference type="Proteomes" id="UP000240481">
    <property type="component" value="Unassembled WGS sequence"/>
</dbReference>
<dbReference type="STRING" id="680026.AB733_20150"/>
<gene>
    <name evidence="3" type="ORF">C9I94_23740</name>
</gene>
<dbReference type="AlphaFoldDB" id="A0A2T3NS28"/>
<evidence type="ECO:0000259" key="1">
    <source>
        <dbReference type="Pfam" id="PF04225"/>
    </source>
</evidence>
<feature type="domain" description="Opacity-associated protein A LysM-like" evidence="1">
    <location>
        <begin position="143"/>
        <end position="228"/>
    </location>
</feature>
<evidence type="ECO:0000313" key="3">
    <source>
        <dbReference type="EMBL" id="PSW19086.1"/>
    </source>
</evidence>
<accession>A0A2T3NS28</accession>
<feature type="domain" description="Opacity-associated protein A-like N-terminal" evidence="2">
    <location>
        <begin position="44"/>
        <end position="70"/>
    </location>
</feature>
<proteinExistence type="predicted"/>
<dbReference type="RefSeq" id="WP_048900399.1">
    <property type="nucleotide sequence ID" value="NZ_AP024852.1"/>
</dbReference>
<keyword evidence="4" id="KW-1185">Reference proteome</keyword>
<organism evidence="3 4">
    <name type="scientific">Photobacterium swingsii</name>
    <dbReference type="NCBI Taxonomy" id="680026"/>
    <lineage>
        <taxon>Bacteria</taxon>
        <taxon>Pseudomonadati</taxon>
        <taxon>Pseudomonadota</taxon>
        <taxon>Gammaproteobacteria</taxon>
        <taxon>Vibrionales</taxon>
        <taxon>Vibrionaceae</taxon>
        <taxon>Photobacterium</taxon>
    </lineage>
</organism>
<sequence>MGQARRRSKKKSEWTLPKLQFDRAALSAMKEKCLEALTPLRERWLALPKLHRRALAVLVPVVIVLWLLPSDPGATIEPEADSVRREVSLNLGNNDLPPVGERAEPVSPQRIQRLEPITPSVTVSNEPAATKVVSTRTKAPDLEWQRYQIQQGQTLANIFREKSLPLSDLYAVAAIEGKDKPLSKIKSGQWIRYKQNASGDLDAIQIETTSGKSVMYYRLSDGSFSRGK</sequence>
<dbReference type="EMBL" id="PYLZ01000021">
    <property type="protein sequence ID" value="PSW19086.1"/>
    <property type="molecule type" value="Genomic_DNA"/>
</dbReference>
<comment type="caution">
    <text evidence="3">The sequence shown here is derived from an EMBL/GenBank/DDBJ whole genome shotgun (WGS) entry which is preliminary data.</text>
</comment>
<name>A0A2T3NS28_9GAMM</name>
<dbReference type="InterPro" id="IPR013731">
    <property type="entry name" value="OapA_N"/>
</dbReference>
<protein>
    <recommendedName>
        <fullName evidence="5">Lysine transporter LysM</fullName>
    </recommendedName>
</protein>
<reference evidence="3 4" key="1">
    <citation type="submission" date="2018-01" db="EMBL/GenBank/DDBJ databases">
        <title>Whole genome sequencing of Histamine producing bacteria.</title>
        <authorList>
            <person name="Butler K."/>
        </authorList>
    </citation>
    <scope>NUCLEOTIDE SEQUENCE [LARGE SCALE GENOMIC DNA]</scope>
    <source>
        <strain evidence="3 4">DSM 24669</strain>
    </source>
</reference>
<dbReference type="InterPro" id="IPR007340">
    <property type="entry name" value="LysM_Opacity-associatedA"/>
</dbReference>